<dbReference type="PANTHER" id="PTHR10680:SF14">
    <property type="entry name" value="PEPTIDYL-GLYCINE ALPHA-AMIDATING MONOOXYGENASE"/>
    <property type="match status" value="1"/>
</dbReference>
<keyword evidence="1" id="KW-0732">Signal</keyword>
<feature type="domain" description="Copper type II ascorbate-dependent monooxygenase C-terminal" evidence="5">
    <location>
        <begin position="132"/>
        <end position="266"/>
    </location>
</feature>
<evidence type="ECO:0000256" key="1">
    <source>
        <dbReference type="ARBA" id="ARBA00022729"/>
    </source>
</evidence>
<dbReference type="InterPro" id="IPR036939">
    <property type="entry name" value="Cu2_ascorb_mOase_N_sf"/>
</dbReference>
<dbReference type="Proteomes" id="UP000593567">
    <property type="component" value="Unassembled WGS sequence"/>
</dbReference>
<evidence type="ECO:0000259" key="5">
    <source>
        <dbReference type="Pfam" id="PF03712"/>
    </source>
</evidence>
<dbReference type="SUPFAM" id="SSF49742">
    <property type="entry name" value="PHM/PNGase F"/>
    <property type="match status" value="2"/>
</dbReference>
<keyword evidence="3" id="KW-0325">Glycoprotein</keyword>
<evidence type="ECO:0000256" key="2">
    <source>
        <dbReference type="ARBA" id="ARBA00023157"/>
    </source>
</evidence>
<evidence type="ECO:0000259" key="4">
    <source>
        <dbReference type="Pfam" id="PF01082"/>
    </source>
</evidence>
<reference evidence="6" key="1">
    <citation type="submission" date="2020-06" db="EMBL/GenBank/DDBJ databases">
        <title>Draft genome of Bugula neritina, a colonial animal packing powerful symbionts and potential medicines.</title>
        <authorList>
            <person name="Rayko M."/>
        </authorList>
    </citation>
    <scope>NUCLEOTIDE SEQUENCE [LARGE SCALE GENOMIC DNA]</scope>
    <source>
        <strain evidence="6">Kwan_BN1</strain>
    </source>
</reference>
<dbReference type="Pfam" id="PF01082">
    <property type="entry name" value="Cu2_monooxygen"/>
    <property type="match status" value="1"/>
</dbReference>
<evidence type="ECO:0000256" key="3">
    <source>
        <dbReference type="ARBA" id="ARBA00023180"/>
    </source>
</evidence>
<dbReference type="Gene3D" id="2.60.120.230">
    <property type="match status" value="1"/>
</dbReference>
<dbReference type="InterPro" id="IPR014784">
    <property type="entry name" value="Cu2_ascorb_mOase-like_C"/>
</dbReference>
<dbReference type="Gene3D" id="2.60.120.310">
    <property type="entry name" value="Copper type II, ascorbate-dependent monooxygenase, N-terminal domain"/>
    <property type="match status" value="1"/>
</dbReference>
<dbReference type="GO" id="GO:0005507">
    <property type="term" value="F:copper ion binding"/>
    <property type="evidence" value="ECO:0007669"/>
    <property type="project" value="InterPro"/>
</dbReference>
<dbReference type="OrthoDB" id="10044505at2759"/>
<gene>
    <name evidence="6" type="ORF">EB796_014467</name>
</gene>
<dbReference type="Pfam" id="PF03712">
    <property type="entry name" value="Cu2_monoox_C"/>
    <property type="match status" value="1"/>
</dbReference>
<dbReference type="InterPro" id="IPR000323">
    <property type="entry name" value="Cu2_ascorb_mOase_N"/>
</dbReference>
<dbReference type="InterPro" id="IPR008977">
    <property type="entry name" value="PHM/PNGase_F_dom_sf"/>
</dbReference>
<protein>
    <submittedName>
        <fullName evidence="6">Phm</fullName>
    </submittedName>
</protein>
<sequence length="313" mass="35486">MMIYGCQVPGSLAETWRCGDHSETDAPVCGSVGDIRRHGMPKKIVYAWALDAPEKELPEGVGLRVGGDTDIQYLVLQLHYKQKSTDNQLDHSGVILKVTDKIGVCKHCTTSLLICLISVCRQPKQLGFYILGNWGFIPAGQPDFHMESGCRWSKNSTIYPFAYRTHSHNLGRVTSAYRIRDGRWTEIGRMSPQQPQMFYQVSHSGMSIQEGDIIAARCTMNSVSRTENTIIGPSNHDEMCNFYFMYHTEEGTNLEDTYCFKDAQSFHWSDYFDDTGYDVISTSCCSIPEDVSNLWGVHLVDEDMEPVDQHFMF</sequence>
<evidence type="ECO:0000313" key="7">
    <source>
        <dbReference type="Proteomes" id="UP000593567"/>
    </source>
</evidence>
<keyword evidence="2" id="KW-1015">Disulfide bond</keyword>
<name>A0A7J7JLI2_BUGNE</name>
<dbReference type="AlphaFoldDB" id="A0A7J7JLI2"/>
<keyword evidence="7" id="KW-1185">Reference proteome</keyword>
<evidence type="ECO:0000313" key="6">
    <source>
        <dbReference type="EMBL" id="KAF6027219.1"/>
    </source>
</evidence>
<proteinExistence type="predicted"/>
<dbReference type="GO" id="GO:0005576">
    <property type="term" value="C:extracellular region"/>
    <property type="evidence" value="ECO:0007669"/>
    <property type="project" value="TreeGrafter"/>
</dbReference>
<comment type="caution">
    <text evidence="6">The sequence shown here is derived from an EMBL/GenBank/DDBJ whole genome shotgun (WGS) entry which is preliminary data.</text>
</comment>
<dbReference type="GO" id="GO:0004504">
    <property type="term" value="F:peptidylglycine monooxygenase activity"/>
    <property type="evidence" value="ECO:0007669"/>
    <property type="project" value="TreeGrafter"/>
</dbReference>
<feature type="domain" description="Copper type II ascorbate-dependent monooxygenase N-terminal" evidence="4">
    <location>
        <begin position="1"/>
        <end position="84"/>
    </location>
</feature>
<dbReference type="InterPro" id="IPR024548">
    <property type="entry name" value="Cu2_monoox_C"/>
</dbReference>
<dbReference type="EMBL" id="VXIV02002119">
    <property type="protein sequence ID" value="KAF6027219.1"/>
    <property type="molecule type" value="Genomic_DNA"/>
</dbReference>
<dbReference type="PANTHER" id="PTHR10680">
    <property type="entry name" value="PEPTIDYL-GLYCINE ALPHA-AMIDATING MONOOXYGENASE"/>
    <property type="match status" value="1"/>
</dbReference>
<accession>A0A7J7JLI2</accession>
<organism evidence="6 7">
    <name type="scientific">Bugula neritina</name>
    <name type="common">Brown bryozoan</name>
    <name type="synonym">Sertularia neritina</name>
    <dbReference type="NCBI Taxonomy" id="10212"/>
    <lineage>
        <taxon>Eukaryota</taxon>
        <taxon>Metazoa</taxon>
        <taxon>Spiralia</taxon>
        <taxon>Lophotrochozoa</taxon>
        <taxon>Bryozoa</taxon>
        <taxon>Gymnolaemata</taxon>
        <taxon>Cheilostomatida</taxon>
        <taxon>Flustrina</taxon>
        <taxon>Buguloidea</taxon>
        <taxon>Bugulidae</taxon>
        <taxon>Bugula</taxon>
    </lineage>
</organism>